<dbReference type="AlphaFoldDB" id="A0A4S2MVC1"/>
<dbReference type="PANTHER" id="PTHR28013:SF3">
    <property type="entry name" value="PROTEIN DCV1-RELATED"/>
    <property type="match status" value="1"/>
</dbReference>
<organism evidence="8 9">
    <name type="scientific">Ascodesmis nigricans</name>
    <dbReference type="NCBI Taxonomy" id="341454"/>
    <lineage>
        <taxon>Eukaryota</taxon>
        <taxon>Fungi</taxon>
        <taxon>Dikarya</taxon>
        <taxon>Ascomycota</taxon>
        <taxon>Pezizomycotina</taxon>
        <taxon>Pezizomycetes</taxon>
        <taxon>Pezizales</taxon>
        <taxon>Ascodesmidaceae</taxon>
        <taxon>Ascodesmis</taxon>
    </lineage>
</organism>
<dbReference type="PANTHER" id="PTHR28013">
    <property type="entry name" value="PROTEIN DCV1-RELATED"/>
    <property type="match status" value="1"/>
</dbReference>
<gene>
    <name evidence="8" type="ORF">EX30DRAFT_54429</name>
</gene>
<sequence length="706" mass="74370">MGVFRPATAISILLLAAFVLLLLSVLSAPIVESITIASYKGVKFGVFGYCSDSKGCGSVGIGYNMDNAMDNAQNDWKLPSNARNSLTNLLIVHPIAALLTLIQFVMSVLAHLHGPAHSPKYLLALLIFALPTFVCALLAILVDILIFLPHVEWGGWVVLAATVLIAFAGIATCGIRRQVVGRIARNKRIQENAEMNGDAYNTQRVALNNAINAEPTDKLPEFATFEVNKGGSSQSGAMEGERIPLRSRTASPPVDDPGFGRSNTINSDRSGSYGPPPRGNGPLGSGPNPMGGNGLPPMRNQYSNQTLHSNGSGQGPYGPQQPMPMRGAYGPPPDRGFRGPPGPPGGYDGAPGPRYGPGPGYRGPSPVGAYGPGPGQGPRRGPPPGPGMYGPGPGLGPMRGPSPGAYGPPNNGYGPNRGPPPGSMGGMPPVGMAMGMGPRRGPPPQDRYHDEDMPAHFDNNARDERGEFDKTTNVPGAFPTDNMIGVARSDNGFDDANRYPHSMLPELAGSHAKLPVLNESRAATPQAAQLEGDDTYIPPRAQWEQDQQNNQSQHLQQPSAIELPTSTTPSGESPPTLTTTTSNTYYEDVQPQFDRPIQTPPPLTSSPHPPALMPAGGTHSPVQNMSQWQPPPPPIPNEDPPMSPGAMSSASGFTSVSQRGVNPRWQEEQGRLAAQSQGMGRKSAGLTGNPDFDMSAVRRGGAAGFR</sequence>
<accession>A0A4S2MVC1</accession>
<dbReference type="Pfam" id="PF06687">
    <property type="entry name" value="SUR7"/>
    <property type="match status" value="1"/>
</dbReference>
<feature type="compositionally biased region" description="Pro residues" evidence="5">
    <location>
        <begin position="629"/>
        <end position="643"/>
    </location>
</feature>
<evidence type="ECO:0000313" key="9">
    <source>
        <dbReference type="Proteomes" id="UP000298138"/>
    </source>
</evidence>
<keyword evidence="7" id="KW-0732">Signal</keyword>
<evidence type="ECO:0000256" key="1">
    <source>
        <dbReference type="ARBA" id="ARBA00004141"/>
    </source>
</evidence>
<evidence type="ECO:0000256" key="2">
    <source>
        <dbReference type="ARBA" id="ARBA00022692"/>
    </source>
</evidence>
<feature type="compositionally biased region" description="Polar residues" evidence="5">
    <location>
        <begin position="301"/>
        <end position="311"/>
    </location>
</feature>
<feature type="transmembrane region" description="Helical" evidence="6">
    <location>
        <begin position="153"/>
        <end position="175"/>
    </location>
</feature>
<feature type="compositionally biased region" description="Gly residues" evidence="5">
    <location>
        <begin position="345"/>
        <end position="361"/>
    </location>
</feature>
<dbReference type="STRING" id="341454.A0A4S2MVC1"/>
<dbReference type="EMBL" id="ML220124">
    <property type="protein sequence ID" value="TGZ80558.1"/>
    <property type="molecule type" value="Genomic_DNA"/>
</dbReference>
<feature type="compositionally biased region" description="Pro residues" evidence="5">
    <location>
        <begin position="330"/>
        <end position="344"/>
    </location>
</feature>
<feature type="compositionally biased region" description="Gly residues" evidence="5">
    <location>
        <begin position="281"/>
        <end position="294"/>
    </location>
</feature>
<comment type="subcellular location">
    <subcellularLocation>
        <location evidence="1">Membrane</location>
        <topology evidence="1">Multi-pass membrane protein</topology>
    </subcellularLocation>
</comment>
<protein>
    <submittedName>
        <fullName evidence="8">Pali-domain-containing protein</fullName>
    </submittedName>
</protein>
<keyword evidence="9" id="KW-1185">Reference proteome</keyword>
<name>A0A4S2MVC1_9PEZI</name>
<dbReference type="InterPro" id="IPR051380">
    <property type="entry name" value="pH-response_reg_palI/RIM9"/>
</dbReference>
<reference evidence="8 9" key="1">
    <citation type="submission" date="2019-04" db="EMBL/GenBank/DDBJ databases">
        <title>Comparative genomics and transcriptomics to analyze fruiting body development in filamentous ascomycetes.</title>
        <authorList>
            <consortium name="DOE Joint Genome Institute"/>
            <person name="Lutkenhaus R."/>
            <person name="Traeger S."/>
            <person name="Breuer J."/>
            <person name="Kuo A."/>
            <person name="Lipzen A."/>
            <person name="Pangilinan J."/>
            <person name="Dilworth D."/>
            <person name="Sandor L."/>
            <person name="Poggeler S."/>
            <person name="Barry K."/>
            <person name="Grigoriev I.V."/>
            <person name="Nowrousian M."/>
        </authorList>
    </citation>
    <scope>NUCLEOTIDE SEQUENCE [LARGE SCALE GENOMIC DNA]</scope>
    <source>
        <strain evidence="8 9">CBS 389.68</strain>
    </source>
</reference>
<dbReference type="GO" id="GO:0005886">
    <property type="term" value="C:plasma membrane"/>
    <property type="evidence" value="ECO:0007669"/>
    <property type="project" value="InterPro"/>
</dbReference>
<dbReference type="GO" id="GO:0032153">
    <property type="term" value="C:cell division site"/>
    <property type="evidence" value="ECO:0007669"/>
    <property type="project" value="TreeGrafter"/>
</dbReference>
<evidence type="ECO:0000313" key="8">
    <source>
        <dbReference type="EMBL" id="TGZ80558.1"/>
    </source>
</evidence>
<evidence type="ECO:0000256" key="6">
    <source>
        <dbReference type="SAM" id="Phobius"/>
    </source>
</evidence>
<feature type="compositionally biased region" description="Low complexity" evidence="5">
    <location>
        <begin position="426"/>
        <end position="439"/>
    </location>
</feature>
<evidence type="ECO:0000256" key="4">
    <source>
        <dbReference type="ARBA" id="ARBA00023136"/>
    </source>
</evidence>
<feature type="compositionally biased region" description="Basic and acidic residues" evidence="5">
    <location>
        <begin position="446"/>
        <end position="470"/>
    </location>
</feature>
<dbReference type="OrthoDB" id="2354757at2759"/>
<evidence type="ECO:0000256" key="7">
    <source>
        <dbReference type="SAM" id="SignalP"/>
    </source>
</evidence>
<dbReference type="InterPro" id="IPR009571">
    <property type="entry name" value="SUR7/Rim9-like_fungi"/>
</dbReference>
<keyword evidence="2 6" id="KW-0812">Transmembrane</keyword>
<dbReference type="GO" id="GO:0035838">
    <property type="term" value="C:growing cell tip"/>
    <property type="evidence" value="ECO:0007669"/>
    <property type="project" value="TreeGrafter"/>
</dbReference>
<feature type="compositionally biased region" description="Low complexity" evidence="5">
    <location>
        <begin position="564"/>
        <end position="584"/>
    </location>
</feature>
<feature type="region of interest" description="Disordered" evidence="5">
    <location>
        <begin position="227"/>
        <end position="706"/>
    </location>
</feature>
<feature type="compositionally biased region" description="Gly residues" evidence="5">
    <location>
        <begin position="387"/>
        <end position="397"/>
    </location>
</feature>
<feature type="transmembrane region" description="Helical" evidence="6">
    <location>
        <begin position="86"/>
        <end position="109"/>
    </location>
</feature>
<evidence type="ECO:0000256" key="5">
    <source>
        <dbReference type="SAM" id="MobiDB-lite"/>
    </source>
</evidence>
<feature type="chain" id="PRO_5020902491" evidence="7">
    <location>
        <begin position="28"/>
        <end position="706"/>
    </location>
</feature>
<keyword evidence="4 6" id="KW-0472">Membrane</keyword>
<evidence type="ECO:0000256" key="3">
    <source>
        <dbReference type="ARBA" id="ARBA00022989"/>
    </source>
</evidence>
<feature type="compositionally biased region" description="Polar residues" evidence="5">
    <location>
        <begin position="261"/>
        <end position="270"/>
    </location>
</feature>
<feature type="compositionally biased region" description="Low complexity" evidence="5">
    <location>
        <begin position="398"/>
        <end position="416"/>
    </location>
</feature>
<dbReference type="InParanoid" id="A0A4S2MVC1"/>
<feature type="compositionally biased region" description="Pro residues" evidence="5">
    <location>
        <begin position="598"/>
        <end position="612"/>
    </location>
</feature>
<dbReference type="Proteomes" id="UP000298138">
    <property type="component" value="Unassembled WGS sequence"/>
</dbReference>
<feature type="signal peptide" evidence="7">
    <location>
        <begin position="1"/>
        <end position="27"/>
    </location>
</feature>
<feature type="compositionally biased region" description="Low complexity" evidence="5">
    <location>
        <begin position="542"/>
        <end position="557"/>
    </location>
</feature>
<feature type="transmembrane region" description="Helical" evidence="6">
    <location>
        <begin position="121"/>
        <end position="147"/>
    </location>
</feature>
<keyword evidence="3 6" id="KW-1133">Transmembrane helix</keyword>
<proteinExistence type="predicted"/>